<dbReference type="Proteomes" id="UP000013827">
    <property type="component" value="Unassembled WGS sequence"/>
</dbReference>
<feature type="compositionally biased region" description="Low complexity" evidence="1">
    <location>
        <begin position="184"/>
        <end position="200"/>
    </location>
</feature>
<dbReference type="RefSeq" id="XP_005783470.1">
    <property type="nucleotide sequence ID" value="XM_005783413.1"/>
</dbReference>
<proteinExistence type="predicted"/>
<dbReference type="KEGG" id="ehx:EMIHUDRAFT_449640"/>
<protein>
    <recommendedName>
        <fullName evidence="4">EF-hand domain-containing protein</fullName>
    </recommendedName>
</protein>
<evidence type="ECO:0008006" key="4">
    <source>
        <dbReference type="Google" id="ProtNLM"/>
    </source>
</evidence>
<keyword evidence="3" id="KW-1185">Reference proteome</keyword>
<feature type="compositionally biased region" description="Acidic residues" evidence="1">
    <location>
        <begin position="171"/>
        <end position="181"/>
    </location>
</feature>
<sequence length="209" mass="21533">MLLPPMRCFLLGRDWGGSPTVRYQAFLGRFRLAVPQLAPLLPYRDYLVLLLANLDAKRSGAVSSRQFAAACKALHSQFGAAAALCAKPEEVLAAMGMAAGRGSREGSVAIRSVAAQLCVLVAGCPGAGSTSLSGFLSRLSTDEILLAAQPSPETPRGGSAGEAGDSSSAPMEEEDGGAEEAGDGRSISPPRRSSSSTMVSSRDDLMSDG</sequence>
<evidence type="ECO:0000313" key="2">
    <source>
        <dbReference type="EnsemblProtists" id="EOD31041"/>
    </source>
</evidence>
<name>A0A0D3K5K6_EMIH1</name>
<dbReference type="EnsemblProtists" id="EOD31041">
    <property type="protein sequence ID" value="EOD31041"/>
    <property type="gene ID" value="EMIHUDRAFT_449640"/>
</dbReference>
<dbReference type="AlphaFoldDB" id="A0A0D3K5K6"/>
<evidence type="ECO:0000256" key="1">
    <source>
        <dbReference type="SAM" id="MobiDB-lite"/>
    </source>
</evidence>
<reference evidence="3" key="1">
    <citation type="journal article" date="2013" name="Nature">
        <title>Pan genome of the phytoplankton Emiliania underpins its global distribution.</title>
        <authorList>
            <person name="Read B.A."/>
            <person name="Kegel J."/>
            <person name="Klute M.J."/>
            <person name="Kuo A."/>
            <person name="Lefebvre S.C."/>
            <person name="Maumus F."/>
            <person name="Mayer C."/>
            <person name="Miller J."/>
            <person name="Monier A."/>
            <person name="Salamov A."/>
            <person name="Young J."/>
            <person name="Aguilar M."/>
            <person name="Claverie J.M."/>
            <person name="Frickenhaus S."/>
            <person name="Gonzalez K."/>
            <person name="Herman E.K."/>
            <person name="Lin Y.C."/>
            <person name="Napier J."/>
            <person name="Ogata H."/>
            <person name="Sarno A.F."/>
            <person name="Shmutz J."/>
            <person name="Schroeder D."/>
            <person name="de Vargas C."/>
            <person name="Verret F."/>
            <person name="von Dassow P."/>
            <person name="Valentin K."/>
            <person name="Van de Peer Y."/>
            <person name="Wheeler G."/>
            <person name="Dacks J.B."/>
            <person name="Delwiche C.F."/>
            <person name="Dyhrman S.T."/>
            <person name="Glockner G."/>
            <person name="John U."/>
            <person name="Richards T."/>
            <person name="Worden A.Z."/>
            <person name="Zhang X."/>
            <person name="Grigoriev I.V."/>
            <person name="Allen A.E."/>
            <person name="Bidle K."/>
            <person name="Borodovsky M."/>
            <person name="Bowler C."/>
            <person name="Brownlee C."/>
            <person name="Cock J.M."/>
            <person name="Elias M."/>
            <person name="Gladyshev V.N."/>
            <person name="Groth M."/>
            <person name="Guda C."/>
            <person name="Hadaegh A."/>
            <person name="Iglesias-Rodriguez M.D."/>
            <person name="Jenkins J."/>
            <person name="Jones B.M."/>
            <person name="Lawson T."/>
            <person name="Leese F."/>
            <person name="Lindquist E."/>
            <person name="Lobanov A."/>
            <person name="Lomsadze A."/>
            <person name="Malik S.B."/>
            <person name="Marsh M.E."/>
            <person name="Mackinder L."/>
            <person name="Mock T."/>
            <person name="Mueller-Roeber B."/>
            <person name="Pagarete A."/>
            <person name="Parker M."/>
            <person name="Probert I."/>
            <person name="Quesneville H."/>
            <person name="Raines C."/>
            <person name="Rensing S.A."/>
            <person name="Riano-Pachon D.M."/>
            <person name="Richier S."/>
            <person name="Rokitta S."/>
            <person name="Shiraiwa Y."/>
            <person name="Soanes D.M."/>
            <person name="van der Giezen M."/>
            <person name="Wahlund T.M."/>
            <person name="Williams B."/>
            <person name="Wilson W."/>
            <person name="Wolfe G."/>
            <person name="Wurch L.L."/>
        </authorList>
    </citation>
    <scope>NUCLEOTIDE SEQUENCE</scope>
</reference>
<accession>A0A0D3K5K6</accession>
<feature type="region of interest" description="Disordered" evidence="1">
    <location>
        <begin position="149"/>
        <end position="209"/>
    </location>
</feature>
<reference evidence="2" key="2">
    <citation type="submission" date="2024-10" db="UniProtKB">
        <authorList>
            <consortium name="EnsemblProtists"/>
        </authorList>
    </citation>
    <scope>IDENTIFICATION</scope>
</reference>
<dbReference type="GeneID" id="17276314"/>
<dbReference type="HOGENOM" id="CLU_1317578_0_0_1"/>
<evidence type="ECO:0000313" key="3">
    <source>
        <dbReference type="Proteomes" id="UP000013827"/>
    </source>
</evidence>
<dbReference type="PaxDb" id="2903-EOD31041"/>
<organism evidence="2 3">
    <name type="scientific">Emiliania huxleyi (strain CCMP1516)</name>
    <dbReference type="NCBI Taxonomy" id="280463"/>
    <lineage>
        <taxon>Eukaryota</taxon>
        <taxon>Haptista</taxon>
        <taxon>Haptophyta</taxon>
        <taxon>Prymnesiophyceae</taxon>
        <taxon>Isochrysidales</taxon>
        <taxon>Noelaerhabdaceae</taxon>
        <taxon>Emiliania</taxon>
    </lineage>
</organism>